<evidence type="ECO:0000313" key="3">
    <source>
        <dbReference type="Proteomes" id="UP000095564"/>
    </source>
</evidence>
<dbReference type="AlphaFoldDB" id="A0A174NWA3"/>
<sequence length="212" mass="25037">MFRKLLIKGETIVLSDEILNKLRHQEYIEKGKRIVKTLGLNDIYNKMTDDDFAMIADDFIYALNTTSDNISEMMEAAVQKITQRVENYCNHVDEQDTKDIQKNMESRKLIVNGQTIILSSEVINELHRQERIEEGKYMMEIFSSRNTSNKMTDDDFEEIVLSFEEMLNTDTNELMAEAVQNISEQIEKRYRKQQEKINVQKELLKQCRTDNY</sequence>
<evidence type="ECO:0000256" key="1">
    <source>
        <dbReference type="SAM" id="Coils"/>
    </source>
</evidence>
<evidence type="ECO:0000313" key="2">
    <source>
        <dbReference type="EMBL" id="CUP50908.1"/>
    </source>
</evidence>
<proteinExistence type="predicted"/>
<dbReference type="RefSeq" id="WP_055160017.1">
    <property type="nucleotide sequence ID" value="NZ_CZAU01000013.1"/>
</dbReference>
<dbReference type="EMBL" id="CZAU01000013">
    <property type="protein sequence ID" value="CUP50908.1"/>
    <property type="molecule type" value="Genomic_DNA"/>
</dbReference>
<protein>
    <submittedName>
        <fullName evidence="2">Uncharacterized protein</fullName>
    </submittedName>
</protein>
<keyword evidence="1" id="KW-0175">Coiled coil</keyword>
<gene>
    <name evidence="2" type="ORF">ERS852520_01516</name>
</gene>
<name>A0A174NWA3_ANAHA</name>
<feature type="coiled-coil region" evidence="1">
    <location>
        <begin position="176"/>
        <end position="203"/>
    </location>
</feature>
<reference evidence="2 3" key="1">
    <citation type="submission" date="2015-09" db="EMBL/GenBank/DDBJ databases">
        <authorList>
            <consortium name="Pathogen Informatics"/>
        </authorList>
    </citation>
    <scope>NUCLEOTIDE SEQUENCE [LARGE SCALE GENOMIC DNA]</scope>
    <source>
        <strain evidence="2 3">2789STDY5834908</strain>
    </source>
</reference>
<organism evidence="2 3">
    <name type="scientific">Anaerostipes hadrus</name>
    <dbReference type="NCBI Taxonomy" id="649756"/>
    <lineage>
        <taxon>Bacteria</taxon>
        <taxon>Bacillati</taxon>
        <taxon>Bacillota</taxon>
        <taxon>Clostridia</taxon>
        <taxon>Lachnospirales</taxon>
        <taxon>Lachnospiraceae</taxon>
        <taxon>Anaerostipes</taxon>
    </lineage>
</organism>
<dbReference type="Proteomes" id="UP000095564">
    <property type="component" value="Unassembled WGS sequence"/>
</dbReference>
<accession>A0A174NWA3</accession>